<dbReference type="KEGG" id="cvn:111125842"/>
<sequence length="141" mass="15107">MASLTLQVFCLIATGLLTVHGLSPTLATTPGGCLYRGKFYPVGSFQLSPCEPCHCTSSGQAYCEVVDCFFIQCVDYVHDKNHCCPVCPNGPNCRIADGSIIKHGDTYSMGDRTCRCTGSQSVPDCDDKLQSDSVDPLPFVG</sequence>
<keyword evidence="1" id="KW-0732">Signal</keyword>
<evidence type="ECO:0000256" key="1">
    <source>
        <dbReference type="SAM" id="SignalP"/>
    </source>
</evidence>
<reference evidence="3" key="1">
    <citation type="submission" date="2025-08" db="UniProtKB">
        <authorList>
            <consortium name="RefSeq"/>
        </authorList>
    </citation>
    <scope>IDENTIFICATION</scope>
    <source>
        <tissue evidence="3">Whole sample</tissue>
    </source>
</reference>
<organism evidence="2 3">
    <name type="scientific">Crassostrea virginica</name>
    <name type="common">Eastern oyster</name>
    <dbReference type="NCBI Taxonomy" id="6565"/>
    <lineage>
        <taxon>Eukaryota</taxon>
        <taxon>Metazoa</taxon>
        <taxon>Spiralia</taxon>
        <taxon>Lophotrochozoa</taxon>
        <taxon>Mollusca</taxon>
        <taxon>Bivalvia</taxon>
        <taxon>Autobranchia</taxon>
        <taxon>Pteriomorphia</taxon>
        <taxon>Ostreida</taxon>
        <taxon>Ostreoidea</taxon>
        <taxon>Ostreidae</taxon>
        <taxon>Crassostrea</taxon>
    </lineage>
</organism>
<dbReference type="GO" id="GO:0032281">
    <property type="term" value="C:AMPA glutamate receptor complex"/>
    <property type="evidence" value="ECO:0007669"/>
    <property type="project" value="TreeGrafter"/>
</dbReference>
<dbReference type="GO" id="GO:0030514">
    <property type="term" value="P:negative regulation of BMP signaling pathway"/>
    <property type="evidence" value="ECO:0007669"/>
    <property type="project" value="TreeGrafter"/>
</dbReference>
<dbReference type="GO" id="GO:0005615">
    <property type="term" value="C:extracellular space"/>
    <property type="evidence" value="ECO:0007669"/>
    <property type="project" value="TreeGrafter"/>
</dbReference>
<dbReference type="GeneID" id="111125842"/>
<feature type="chain" id="PRO_5034273664" evidence="1">
    <location>
        <begin position="22"/>
        <end position="141"/>
    </location>
</feature>
<dbReference type="InterPro" id="IPR042979">
    <property type="entry name" value="VWC2/VWC2L"/>
</dbReference>
<dbReference type="PANTHER" id="PTHR46252">
    <property type="entry name" value="BRORIN FAMILY MEMBER"/>
    <property type="match status" value="1"/>
</dbReference>
<dbReference type="PANTHER" id="PTHR46252:SF3">
    <property type="entry name" value="KIELIN_CHORDIN-LIKE PROTEIN"/>
    <property type="match status" value="1"/>
</dbReference>
<dbReference type="Gene3D" id="6.20.200.20">
    <property type="match status" value="1"/>
</dbReference>
<gene>
    <name evidence="3" type="primary">LOC111125842</name>
</gene>
<dbReference type="RefSeq" id="XP_022325732.1">
    <property type="nucleotide sequence ID" value="XM_022470024.1"/>
</dbReference>
<protein>
    <submittedName>
        <fullName evidence="3">von Willebrand factor C domain-containing protein 2-like</fullName>
    </submittedName>
</protein>
<accession>A0A8B8DCA3</accession>
<feature type="signal peptide" evidence="1">
    <location>
        <begin position="1"/>
        <end position="21"/>
    </location>
</feature>
<evidence type="ECO:0000313" key="3">
    <source>
        <dbReference type="RefSeq" id="XP_022325732.1"/>
    </source>
</evidence>
<dbReference type="AlphaFoldDB" id="A0A8B8DCA3"/>
<dbReference type="Proteomes" id="UP000694844">
    <property type="component" value="Chromosome 3"/>
</dbReference>
<keyword evidence="2" id="KW-1185">Reference proteome</keyword>
<evidence type="ECO:0000313" key="2">
    <source>
        <dbReference type="Proteomes" id="UP000694844"/>
    </source>
</evidence>
<dbReference type="OrthoDB" id="6042629at2759"/>
<dbReference type="GO" id="GO:0045202">
    <property type="term" value="C:synapse"/>
    <property type="evidence" value="ECO:0007669"/>
    <property type="project" value="UniProtKB-SubCell"/>
</dbReference>
<proteinExistence type="predicted"/>
<dbReference type="Pfam" id="PF23334">
    <property type="entry name" value="VWC2L_2nd"/>
    <property type="match status" value="1"/>
</dbReference>
<name>A0A8B8DCA3_CRAVI</name>
<dbReference type="SUPFAM" id="SSF57603">
    <property type="entry name" value="FnI-like domain"/>
    <property type="match status" value="1"/>
</dbReference>